<dbReference type="InterPro" id="IPR002182">
    <property type="entry name" value="NB-ARC"/>
</dbReference>
<dbReference type="SUPFAM" id="SSF52058">
    <property type="entry name" value="L domain-like"/>
    <property type="match status" value="1"/>
</dbReference>
<dbReference type="GO" id="GO:0043531">
    <property type="term" value="F:ADP binding"/>
    <property type="evidence" value="ECO:0007669"/>
    <property type="project" value="InterPro"/>
</dbReference>
<evidence type="ECO:0000256" key="5">
    <source>
        <dbReference type="ARBA" id="ARBA00022840"/>
    </source>
</evidence>
<dbReference type="InterPro" id="IPR056789">
    <property type="entry name" value="LRR_R13L1-DRL21"/>
</dbReference>
<dbReference type="InterPro" id="IPR056845">
    <property type="entry name" value="LRR_Zer-1"/>
</dbReference>
<feature type="domain" description="R13L1/DRL21-like LRR repeat region" evidence="11">
    <location>
        <begin position="710"/>
        <end position="833"/>
    </location>
</feature>
<dbReference type="SUPFAM" id="SSF52047">
    <property type="entry name" value="RNI-like"/>
    <property type="match status" value="1"/>
</dbReference>
<dbReference type="PANTHER" id="PTHR36766:SF31">
    <property type="entry name" value="DISEASE RESISTANCE RPP13-LIKE PROTEIN 1"/>
    <property type="match status" value="1"/>
</dbReference>
<organism evidence="12">
    <name type="scientific">Fagus sylvatica</name>
    <name type="common">Beechnut</name>
    <dbReference type="NCBI Taxonomy" id="28930"/>
    <lineage>
        <taxon>Eukaryota</taxon>
        <taxon>Viridiplantae</taxon>
        <taxon>Streptophyta</taxon>
        <taxon>Embryophyta</taxon>
        <taxon>Tracheophyta</taxon>
        <taxon>Spermatophyta</taxon>
        <taxon>Magnoliopsida</taxon>
        <taxon>eudicotyledons</taxon>
        <taxon>Gunneridae</taxon>
        <taxon>Pentapetalae</taxon>
        <taxon>rosids</taxon>
        <taxon>fabids</taxon>
        <taxon>Fagales</taxon>
        <taxon>Fagaceae</taxon>
        <taxon>Fagus</taxon>
    </lineage>
</organism>
<evidence type="ECO:0000256" key="6">
    <source>
        <dbReference type="SAM" id="Coils"/>
    </source>
</evidence>
<keyword evidence="1" id="KW-0433">Leucine-rich repeat</keyword>
<evidence type="ECO:0000259" key="7">
    <source>
        <dbReference type="Pfam" id="PF00931"/>
    </source>
</evidence>
<dbReference type="Pfam" id="PF23559">
    <property type="entry name" value="WHD_DRP"/>
    <property type="match status" value="1"/>
</dbReference>
<dbReference type="FunFam" id="3.40.50.300:FF:001091">
    <property type="entry name" value="Probable disease resistance protein At1g61300"/>
    <property type="match status" value="1"/>
</dbReference>
<keyword evidence="4" id="KW-0611">Plant defense</keyword>
<dbReference type="InterPro" id="IPR036388">
    <property type="entry name" value="WH-like_DNA-bd_sf"/>
</dbReference>
<proteinExistence type="predicted"/>
<evidence type="ECO:0000259" key="9">
    <source>
        <dbReference type="Pfam" id="PF23559"/>
    </source>
</evidence>
<dbReference type="Gene3D" id="3.80.10.10">
    <property type="entry name" value="Ribonuclease Inhibitor"/>
    <property type="match status" value="3"/>
</dbReference>
<dbReference type="Pfam" id="PF25013">
    <property type="entry name" value="LRR_Zer-1"/>
    <property type="match status" value="1"/>
</dbReference>
<dbReference type="Gene3D" id="1.20.5.4130">
    <property type="match status" value="1"/>
</dbReference>
<dbReference type="GO" id="GO:0006952">
    <property type="term" value="P:defense response"/>
    <property type="evidence" value="ECO:0007669"/>
    <property type="project" value="UniProtKB-KW"/>
</dbReference>
<evidence type="ECO:0000259" key="11">
    <source>
        <dbReference type="Pfam" id="PF25019"/>
    </source>
</evidence>
<dbReference type="InterPro" id="IPR058922">
    <property type="entry name" value="WHD_DRP"/>
</dbReference>
<feature type="domain" description="Disease resistance protein winged helix" evidence="9">
    <location>
        <begin position="454"/>
        <end position="521"/>
    </location>
</feature>
<gene>
    <name evidence="12" type="ORF">FSB_LOCUS27338</name>
</gene>
<dbReference type="Pfam" id="PF25019">
    <property type="entry name" value="LRR_R13L1-DRL21"/>
    <property type="match status" value="1"/>
</dbReference>
<feature type="domain" description="Zer-1-like leucine-rich repeats region" evidence="10">
    <location>
        <begin position="618"/>
        <end position="683"/>
    </location>
</feature>
<dbReference type="Pfam" id="PF18052">
    <property type="entry name" value="Rx_N"/>
    <property type="match status" value="1"/>
</dbReference>
<evidence type="ECO:0000313" key="12">
    <source>
        <dbReference type="EMBL" id="SPC99456.1"/>
    </source>
</evidence>
<dbReference type="InterPro" id="IPR001611">
    <property type="entry name" value="Leu-rich_rpt"/>
</dbReference>
<dbReference type="InterPro" id="IPR027417">
    <property type="entry name" value="P-loop_NTPase"/>
</dbReference>
<dbReference type="InterPro" id="IPR041118">
    <property type="entry name" value="Rx_N"/>
</dbReference>
<dbReference type="GO" id="GO:0051707">
    <property type="term" value="P:response to other organism"/>
    <property type="evidence" value="ECO:0007669"/>
    <property type="project" value="UniProtKB-ARBA"/>
</dbReference>
<dbReference type="InterPro" id="IPR042197">
    <property type="entry name" value="Apaf_helical"/>
</dbReference>
<dbReference type="SUPFAM" id="SSF52540">
    <property type="entry name" value="P-loop containing nucleoside triphosphate hydrolases"/>
    <property type="match status" value="1"/>
</dbReference>
<dbReference type="PANTHER" id="PTHR36766">
    <property type="entry name" value="PLANT BROAD-SPECTRUM MILDEW RESISTANCE PROTEIN RPW8"/>
    <property type="match status" value="1"/>
</dbReference>
<accession>A0A2N9GA15</accession>
<keyword evidence="3" id="KW-0547">Nucleotide-binding</keyword>
<feature type="coiled-coil region" evidence="6">
    <location>
        <begin position="40"/>
        <end position="87"/>
    </location>
</feature>
<dbReference type="AlphaFoldDB" id="A0A2N9GA15"/>
<dbReference type="PRINTS" id="PR00364">
    <property type="entry name" value="DISEASERSIST"/>
</dbReference>
<dbReference type="Gene3D" id="1.10.8.430">
    <property type="entry name" value="Helical domain of apoptotic protease-activating factors"/>
    <property type="match status" value="1"/>
</dbReference>
<dbReference type="Gene3D" id="1.10.10.10">
    <property type="entry name" value="Winged helix-like DNA-binding domain superfamily/Winged helix DNA-binding domain"/>
    <property type="match status" value="1"/>
</dbReference>
<dbReference type="SMART" id="SM00369">
    <property type="entry name" value="LRR_TYP"/>
    <property type="match status" value="2"/>
</dbReference>
<dbReference type="PROSITE" id="PS51450">
    <property type="entry name" value="LRR"/>
    <property type="match status" value="1"/>
</dbReference>
<dbReference type="Gene3D" id="3.40.50.300">
    <property type="entry name" value="P-loop containing nucleotide triphosphate hydrolases"/>
    <property type="match status" value="1"/>
</dbReference>
<evidence type="ECO:0000256" key="1">
    <source>
        <dbReference type="ARBA" id="ARBA00022614"/>
    </source>
</evidence>
<evidence type="ECO:0000259" key="8">
    <source>
        <dbReference type="Pfam" id="PF18052"/>
    </source>
</evidence>
<keyword evidence="6" id="KW-0175">Coiled coil</keyword>
<evidence type="ECO:0000256" key="3">
    <source>
        <dbReference type="ARBA" id="ARBA00022741"/>
    </source>
</evidence>
<dbReference type="GO" id="GO:0005524">
    <property type="term" value="F:ATP binding"/>
    <property type="evidence" value="ECO:0007669"/>
    <property type="project" value="UniProtKB-KW"/>
</dbReference>
<dbReference type="EMBL" id="OIVN01001978">
    <property type="protein sequence ID" value="SPC99456.1"/>
    <property type="molecule type" value="Genomic_DNA"/>
</dbReference>
<dbReference type="FunFam" id="1.10.10.10:FF:000322">
    <property type="entry name" value="Probable disease resistance protein At1g63360"/>
    <property type="match status" value="1"/>
</dbReference>
<dbReference type="InterPro" id="IPR032675">
    <property type="entry name" value="LRR_dom_sf"/>
</dbReference>
<keyword evidence="5" id="KW-0067">ATP-binding</keyword>
<dbReference type="Pfam" id="PF00931">
    <property type="entry name" value="NB-ARC"/>
    <property type="match status" value="1"/>
</dbReference>
<feature type="domain" description="Disease resistance N-terminal" evidence="8">
    <location>
        <begin position="14"/>
        <end position="101"/>
    </location>
</feature>
<evidence type="ECO:0000259" key="10">
    <source>
        <dbReference type="Pfam" id="PF25013"/>
    </source>
</evidence>
<sequence length="1090" mass="123405">MVLEIFGEAFLSAVVGPLFERLSSPLIEKFFGGGDRQKLFEKLRRDLLTVNAVLSDAEEKQIMNLNVKEWINQLKDAAYQADDLLDEIDTIGLRRKLEDEAKVKGKAKDKGKGKVMGVMAKQVRGLFGIHSPCNEDNESSLKLDEKIESRLEKILDRLGCLAEERDVLNLKESVRVKQPSMLPTTSLVDEFEVFGRCKDKVELKKILLAGNAQENGIPVIAIVGIGGVGKTTLAQLVYNDSDVENRFDVRGWAYVSEEFDIFKVTRTIYNSVTSEDCNVRDLNVLQVKLKATLNGKKYMLVLDNIWNENFIDWDLLSSPLKVGASGSRIIVTTRNHSVATTMGASVTYNLPHLSDKDCWSLFAKHAFRTSKLEEHPTFKEIGEDIVKKCQGLPIAAKTLGALLHSKVEVEEWRRILNSKIWDLPNDKSSILPALRVSYYHLPPHLKQCFAYCSIFPKGHEIEKEKVVLLWMAEGFLPKPNGKDTKEEVGYEYLRELLSRSLFQSSQNELCVVMHDLVNDLAQYASGDFCYKFEDAKLSGIWENARHFACLLDRFDGPDKFLALDEVKSLRTFLPLTCSNPSQCFALSDIVISEWLQKMKYLRVLSVSWYAINKLPDSLHELTHLRYLDLSHTLISELPSSLCSLYNLQTLFLSNCGDLTALPPKIVDLINLRHLDVSGTNLKEMPCEFGRLKSLRVLTDFVVGRDSGSKISELGKLSQLRTLCIIRLQNVVSATEASEANLKSKEYLSELIFKWTTGTNDVNNGIEVLDNLQPHKNLKKLIIENYSGTRFSDWLGNPIFCNMVSLSLRSCKNCMSLPALGHLSSLQELYIEKMEGLERVDQGFYWNGQFGVKSFRSLKTLSFKELSHWTHWIPSANEHEEFPTLQVLHIQGCPELIGRLPKHLFSLKTLVVSGCWKLQALSLGLFTKLQKLELSNCADLSQFSECSLPLNLQSLIITNCNNLTPQKDWGLHEMKYLTHFEITGGCSMVVLFPEEELLPNTLTSLRISRLQNLTFLGKGLQHLTSLEKLEISCCEKLKAMPAYGLPTSLSSLRIQNCSWLADRCQKVRGVDWPKISHIANVYINNIMELER</sequence>
<name>A0A2N9GA15_FAGSY</name>
<evidence type="ECO:0000256" key="2">
    <source>
        <dbReference type="ARBA" id="ARBA00022737"/>
    </source>
</evidence>
<keyword evidence="2" id="KW-0677">Repeat</keyword>
<feature type="domain" description="NB-ARC" evidence="7">
    <location>
        <begin position="213"/>
        <end position="370"/>
    </location>
</feature>
<reference evidence="12" key="1">
    <citation type="submission" date="2018-02" db="EMBL/GenBank/DDBJ databases">
        <authorList>
            <person name="Cohen D.B."/>
            <person name="Kent A.D."/>
        </authorList>
    </citation>
    <scope>NUCLEOTIDE SEQUENCE</scope>
</reference>
<evidence type="ECO:0000256" key="4">
    <source>
        <dbReference type="ARBA" id="ARBA00022821"/>
    </source>
</evidence>
<protein>
    <recommendedName>
        <fullName evidence="13">NB-ARC domain-containing protein</fullName>
    </recommendedName>
</protein>
<dbReference type="InterPro" id="IPR003591">
    <property type="entry name" value="Leu-rich_rpt_typical-subtyp"/>
</dbReference>
<evidence type="ECO:0008006" key="13">
    <source>
        <dbReference type="Google" id="ProtNLM"/>
    </source>
</evidence>